<accession>A0A9P4N180</accession>
<feature type="compositionally biased region" description="Basic residues" evidence="1">
    <location>
        <begin position="170"/>
        <end position="179"/>
    </location>
</feature>
<evidence type="ECO:0000313" key="4">
    <source>
        <dbReference type="Proteomes" id="UP000800093"/>
    </source>
</evidence>
<feature type="compositionally biased region" description="Basic and acidic residues" evidence="1">
    <location>
        <begin position="205"/>
        <end position="214"/>
    </location>
</feature>
<name>A0A9P4N180_9PLEO</name>
<organism evidence="3 4">
    <name type="scientific">Lojkania enalia</name>
    <dbReference type="NCBI Taxonomy" id="147567"/>
    <lineage>
        <taxon>Eukaryota</taxon>
        <taxon>Fungi</taxon>
        <taxon>Dikarya</taxon>
        <taxon>Ascomycota</taxon>
        <taxon>Pezizomycotina</taxon>
        <taxon>Dothideomycetes</taxon>
        <taxon>Pleosporomycetidae</taxon>
        <taxon>Pleosporales</taxon>
        <taxon>Pleosporales incertae sedis</taxon>
        <taxon>Lojkania</taxon>
    </lineage>
</organism>
<proteinExistence type="predicted"/>
<keyword evidence="4" id="KW-1185">Reference proteome</keyword>
<evidence type="ECO:0000256" key="1">
    <source>
        <dbReference type="SAM" id="MobiDB-lite"/>
    </source>
</evidence>
<feature type="compositionally biased region" description="Basic and acidic residues" evidence="1">
    <location>
        <begin position="247"/>
        <end position="259"/>
    </location>
</feature>
<feature type="domain" description="Myb-like DNA-binding" evidence="2">
    <location>
        <begin position="4"/>
        <end position="50"/>
    </location>
</feature>
<feature type="compositionally biased region" description="Acidic residues" evidence="1">
    <location>
        <begin position="155"/>
        <end position="165"/>
    </location>
</feature>
<dbReference type="Proteomes" id="UP000800093">
    <property type="component" value="Unassembled WGS sequence"/>
</dbReference>
<dbReference type="EMBL" id="ML986603">
    <property type="protein sequence ID" value="KAF2265770.1"/>
    <property type="molecule type" value="Genomic_DNA"/>
</dbReference>
<dbReference type="Pfam" id="PF22980">
    <property type="entry name" value="Myb_DNA-bind_8"/>
    <property type="match status" value="2"/>
</dbReference>
<dbReference type="AlphaFoldDB" id="A0A9P4N180"/>
<sequence length="279" mass="30583">MPSDEENVHYLYLILTSAGTPKIDWDKVSKNLNINKAAANKRWSRLKKAITDGKDAGPAAYQLLWLCVKHSNRDKAPDWTDIANKCGTTPGAASKRYSRMKIAFENAGVIPTVMHKKALSATDSPTKRKRIPAKTKAVNGDDSAGDETNGTVTESVEDDGSESEVETLKKARVVNKGGKKTAFSVDKGEQKEKPKKSARVPATGEDSKAKKGEPTGENEGDMIEVKRDINWEAQQEIGQEVNPEVDQGFKHEDNSNADHEDGDVFTDANETIEHDEMDG</sequence>
<feature type="region of interest" description="Disordered" evidence="1">
    <location>
        <begin position="118"/>
        <end position="222"/>
    </location>
</feature>
<gene>
    <name evidence="3" type="ORF">CC78DRAFT_173800</name>
</gene>
<feature type="region of interest" description="Disordered" evidence="1">
    <location>
        <begin position="237"/>
        <end position="279"/>
    </location>
</feature>
<protein>
    <recommendedName>
        <fullName evidence="2">Myb-like DNA-binding domain-containing protein</fullName>
    </recommendedName>
</protein>
<evidence type="ECO:0000313" key="3">
    <source>
        <dbReference type="EMBL" id="KAF2265770.1"/>
    </source>
</evidence>
<dbReference type="InterPro" id="IPR054505">
    <property type="entry name" value="Myb_DNA-bind_8"/>
</dbReference>
<dbReference type="OrthoDB" id="3944408at2759"/>
<reference evidence="4" key="1">
    <citation type="journal article" date="2020" name="Stud. Mycol.">
        <title>101 Dothideomycetes genomes: A test case for predicting lifestyles and emergence of pathogens.</title>
        <authorList>
            <person name="Haridas S."/>
            <person name="Albert R."/>
            <person name="Binder M."/>
            <person name="Bloem J."/>
            <person name="LaButti K."/>
            <person name="Salamov A."/>
            <person name="Andreopoulos B."/>
            <person name="Baker S."/>
            <person name="Barry K."/>
            <person name="Bills G."/>
            <person name="Bluhm B."/>
            <person name="Cannon C."/>
            <person name="Castanera R."/>
            <person name="Culley D."/>
            <person name="Daum C."/>
            <person name="Ezra D."/>
            <person name="Gonzalez J."/>
            <person name="Henrissat B."/>
            <person name="Kuo A."/>
            <person name="Liang C."/>
            <person name="Lipzen A."/>
            <person name="Lutzoni F."/>
            <person name="Magnuson J."/>
            <person name="Mondo S."/>
            <person name="Nolan M."/>
            <person name="Ohm R."/>
            <person name="Pangilinan J."/>
            <person name="Park H.-J."/>
            <person name="Ramirez L."/>
            <person name="Alfaro M."/>
            <person name="Sun H."/>
            <person name="Tritt A."/>
            <person name="Yoshinaga Y."/>
            <person name="Zwiers L.-H."/>
            <person name="Turgeon B."/>
            <person name="Goodwin S."/>
            <person name="Spatafora J."/>
            <person name="Crous P."/>
            <person name="Grigoriev I."/>
        </authorList>
    </citation>
    <scope>NUCLEOTIDE SEQUENCE [LARGE SCALE GENOMIC DNA]</scope>
    <source>
        <strain evidence="4">CBS 304.66</strain>
    </source>
</reference>
<evidence type="ECO:0000259" key="2">
    <source>
        <dbReference type="Pfam" id="PF22980"/>
    </source>
</evidence>
<comment type="caution">
    <text evidence="3">The sequence shown here is derived from an EMBL/GenBank/DDBJ whole genome shotgun (WGS) entry which is preliminary data.</text>
</comment>
<feature type="domain" description="Myb-like DNA-binding" evidence="2">
    <location>
        <begin position="60"/>
        <end position="105"/>
    </location>
</feature>